<dbReference type="InterPro" id="IPR011629">
    <property type="entry name" value="CobW-like_C"/>
</dbReference>
<evidence type="ECO:0000256" key="6">
    <source>
        <dbReference type="ARBA" id="ARBA00049117"/>
    </source>
</evidence>
<reference evidence="9" key="1">
    <citation type="journal article" date="2019" name="Int. J. Syst. Evol. Microbiol.">
        <title>The Global Catalogue of Microorganisms (GCM) 10K type strain sequencing project: providing services to taxonomists for standard genome sequencing and annotation.</title>
        <authorList>
            <consortium name="The Broad Institute Genomics Platform"/>
            <consortium name="The Broad Institute Genome Sequencing Center for Infectious Disease"/>
            <person name="Wu L."/>
            <person name="Ma J."/>
        </authorList>
    </citation>
    <scope>NUCLEOTIDE SEQUENCE [LARGE SCALE GENOMIC DNA]</scope>
    <source>
        <strain evidence="9">CCUG 60023</strain>
    </source>
</reference>
<dbReference type="SUPFAM" id="SSF52540">
    <property type="entry name" value="P-loop containing nucleoside triphosphate hydrolases"/>
    <property type="match status" value="1"/>
</dbReference>
<dbReference type="Gene3D" id="3.30.1220.10">
    <property type="entry name" value="CobW-like, C-terminal domain"/>
    <property type="match status" value="1"/>
</dbReference>
<dbReference type="InterPro" id="IPR003495">
    <property type="entry name" value="CobW/HypB/UreG_nucleotide-bd"/>
</dbReference>
<evidence type="ECO:0000256" key="2">
    <source>
        <dbReference type="ARBA" id="ARBA00022801"/>
    </source>
</evidence>
<dbReference type="Gene3D" id="3.40.50.300">
    <property type="entry name" value="P-loop containing nucleotide triphosphate hydrolases"/>
    <property type="match status" value="1"/>
</dbReference>
<dbReference type="InterPro" id="IPR027417">
    <property type="entry name" value="P-loop_NTPase"/>
</dbReference>
<keyword evidence="1" id="KW-0547">Nucleotide-binding</keyword>
<evidence type="ECO:0000259" key="7">
    <source>
        <dbReference type="SMART" id="SM00833"/>
    </source>
</evidence>
<feature type="domain" description="CobW C-terminal" evidence="7">
    <location>
        <begin position="232"/>
        <end position="327"/>
    </location>
</feature>
<dbReference type="SUPFAM" id="SSF90002">
    <property type="entry name" value="Hypothetical protein YjiA, C-terminal domain"/>
    <property type="match status" value="1"/>
</dbReference>
<comment type="function">
    <text evidence="5">Zinc chaperone that directly transfers zinc cofactor to target proteins, thereby activating them. Zinc is transferred from the CXCC motif in the GTPase domain to the zinc binding site in target proteins in a process requiring GTP hydrolysis.</text>
</comment>
<dbReference type="EMBL" id="JBHTJV010000002">
    <property type="protein sequence ID" value="MFD0914964.1"/>
    <property type="molecule type" value="Genomic_DNA"/>
</dbReference>
<accession>A0ABW3F920</accession>
<dbReference type="Pfam" id="PF07683">
    <property type="entry name" value="CobW_C"/>
    <property type="match status" value="1"/>
</dbReference>
<sequence length="355" mass="38540">MTTTPVTLLTGFLGSGKTTQLNALLKSGALKDAALIINEFGDIGIDHLLVETSDEGIVELSDGCLCCTIRGDLVDTLTRLLNRARDGEPISRIVIETTGLADPAPILHAVMGHPVLSDLLRLDGVITMVDAVNGEATLDAHEEAVKQIAVADRVVLSKHDLAGDTSTIEGRIARLNPTAKLIKAPAQPKYIFDCGLYDPATRSADVQRWLNDEALKHGHHHHHDVNRHDARIRAFTLRSDKAVDAATLATFIDLLRSAHGPNLLRVKGIVRIAEDPERPVVLHGVQEIFHPPASLPNWPDEDRTTRLVMITRDLAPDFVEKLFDALVGNTKADTPDRAALDENPLAVPGYSGNFD</sequence>
<evidence type="ECO:0000256" key="1">
    <source>
        <dbReference type="ARBA" id="ARBA00022741"/>
    </source>
</evidence>
<dbReference type="PANTHER" id="PTHR13748">
    <property type="entry name" value="COBW-RELATED"/>
    <property type="match status" value="1"/>
</dbReference>
<name>A0ABW3F920_9HYPH</name>
<dbReference type="CDD" id="cd03112">
    <property type="entry name" value="CobW-like"/>
    <property type="match status" value="1"/>
</dbReference>
<protein>
    <submittedName>
        <fullName evidence="8">CobW family GTP-binding protein</fullName>
    </submittedName>
</protein>
<keyword evidence="9" id="KW-1185">Reference proteome</keyword>
<gene>
    <name evidence="8" type="ORF">ACFQ14_00930</name>
</gene>
<organism evidence="8 9">
    <name type="scientific">Pseudahrensia aquimaris</name>
    <dbReference type="NCBI Taxonomy" id="744461"/>
    <lineage>
        <taxon>Bacteria</taxon>
        <taxon>Pseudomonadati</taxon>
        <taxon>Pseudomonadota</taxon>
        <taxon>Alphaproteobacteria</taxon>
        <taxon>Hyphomicrobiales</taxon>
        <taxon>Ahrensiaceae</taxon>
        <taxon>Pseudahrensia</taxon>
    </lineage>
</organism>
<evidence type="ECO:0000256" key="5">
    <source>
        <dbReference type="ARBA" id="ARBA00045658"/>
    </source>
</evidence>
<proteinExistence type="inferred from homology"/>
<keyword evidence="3" id="KW-0143">Chaperone</keyword>
<comment type="catalytic activity">
    <reaction evidence="6">
        <text>GTP + H2O = GDP + phosphate + H(+)</text>
        <dbReference type="Rhea" id="RHEA:19669"/>
        <dbReference type="ChEBI" id="CHEBI:15377"/>
        <dbReference type="ChEBI" id="CHEBI:15378"/>
        <dbReference type="ChEBI" id="CHEBI:37565"/>
        <dbReference type="ChEBI" id="CHEBI:43474"/>
        <dbReference type="ChEBI" id="CHEBI:58189"/>
    </reaction>
    <physiologicalReaction direction="left-to-right" evidence="6">
        <dbReference type="Rhea" id="RHEA:19670"/>
    </physiologicalReaction>
</comment>
<dbReference type="Proteomes" id="UP001597101">
    <property type="component" value="Unassembled WGS sequence"/>
</dbReference>
<evidence type="ECO:0000256" key="4">
    <source>
        <dbReference type="ARBA" id="ARBA00034320"/>
    </source>
</evidence>
<dbReference type="Pfam" id="PF02492">
    <property type="entry name" value="cobW"/>
    <property type="match status" value="1"/>
</dbReference>
<evidence type="ECO:0000313" key="8">
    <source>
        <dbReference type="EMBL" id="MFD0914964.1"/>
    </source>
</evidence>
<evidence type="ECO:0000256" key="3">
    <source>
        <dbReference type="ARBA" id="ARBA00023186"/>
    </source>
</evidence>
<comment type="similarity">
    <text evidence="4">Belongs to the SIMIBI class G3E GTPase family. ZNG1 subfamily.</text>
</comment>
<dbReference type="InterPro" id="IPR036627">
    <property type="entry name" value="CobW-likC_sf"/>
</dbReference>
<keyword evidence="2" id="KW-0378">Hydrolase</keyword>
<dbReference type="PANTHER" id="PTHR13748:SF62">
    <property type="entry name" value="COBW DOMAIN-CONTAINING PROTEIN"/>
    <property type="match status" value="1"/>
</dbReference>
<dbReference type="InterPro" id="IPR051316">
    <property type="entry name" value="Zinc-reg_GTPase_activator"/>
</dbReference>
<comment type="caution">
    <text evidence="8">The sequence shown here is derived from an EMBL/GenBank/DDBJ whole genome shotgun (WGS) entry which is preliminary data.</text>
</comment>
<dbReference type="RefSeq" id="WP_377210818.1">
    <property type="nucleotide sequence ID" value="NZ_JBHTJV010000002.1"/>
</dbReference>
<evidence type="ECO:0000313" key="9">
    <source>
        <dbReference type="Proteomes" id="UP001597101"/>
    </source>
</evidence>
<dbReference type="SMART" id="SM00833">
    <property type="entry name" value="CobW_C"/>
    <property type="match status" value="1"/>
</dbReference>